<protein>
    <submittedName>
        <fullName evidence="1">Uncharacterized protein</fullName>
    </submittedName>
</protein>
<name>A0A7I8KAC0_SPIIN</name>
<dbReference type="PANTHER" id="PTHR34560:SF1">
    <property type="entry name" value="START DOMAIN-CONTAINING PROTEIN"/>
    <property type="match status" value="1"/>
</dbReference>
<proteinExistence type="predicted"/>
<evidence type="ECO:0000313" key="2">
    <source>
        <dbReference type="Proteomes" id="UP000663760"/>
    </source>
</evidence>
<dbReference type="AlphaFoldDB" id="A0A7I8KAC0"/>
<dbReference type="PANTHER" id="PTHR34560">
    <property type="entry name" value="POLYKETIDE CYCLASE/DEHYDRASE/LIPID TRANSPORT SUPERFAMILY PROTEIN"/>
    <property type="match status" value="1"/>
</dbReference>
<dbReference type="OrthoDB" id="17317at2759"/>
<sequence>MTEKQKILASRERLDRTLASPGLSNEDSIKSLVKNQLLRSPFPGTEGDLTNVVENRSKEVSNFIDMLRSASSGDNVSTKVSRASYGNWKIKQDTEQLRVMYREGPKGSPFHTLLAEGYADGPIDICKLKKEIPFTISIHSVSEVTLITS</sequence>
<keyword evidence="2" id="KW-1185">Reference proteome</keyword>
<evidence type="ECO:0000313" key="1">
    <source>
        <dbReference type="EMBL" id="CAA7394710.1"/>
    </source>
</evidence>
<reference evidence="1" key="1">
    <citation type="submission" date="2020-02" db="EMBL/GenBank/DDBJ databases">
        <authorList>
            <person name="Scholz U."/>
            <person name="Mascher M."/>
            <person name="Fiebig A."/>
        </authorList>
    </citation>
    <scope>NUCLEOTIDE SEQUENCE</scope>
</reference>
<dbReference type="Proteomes" id="UP000663760">
    <property type="component" value="Chromosome 4"/>
</dbReference>
<dbReference type="EMBL" id="LR746267">
    <property type="protein sequence ID" value="CAA7394710.1"/>
    <property type="molecule type" value="Genomic_DNA"/>
</dbReference>
<gene>
    <name evidence="1" type="ORF">SI8410_04005371</name>
</gene>
<accession>A0A7I8KAC0</accession>
<organism evidence="1 2">
    <name type="scientific">Spirodela intermedia</name>
    <name type="common">Intermediate duckweed</name>
    <dbReference type="NCBI Taxonomy" id="51605"/>
    <lineage>
        <taxon>Eukaryota</taxon>
        <taxon>Viridiplantae</taxon>
        <taxon>Streptophyta</taxon>
        <taxon>Embryophyta</taxon>
        <taxon>Tracheophyta</taxon>
        <taxon>Spermatophyta</taxon>
        <taxon>Magnoliopsida</taxon>
        <taxon>Liliopsida</taxon>
        <taxon>Araceae</taxon>
        <taxon>Lemnoideae</taxon>
        <taxon>Spirodela</taxon>
    </lineage>
</organism>